<dbReference type="PANTHER" id="PTHR30146:SF153">
    <property type="entry name" value="LACTOSE OPERON REPRESSOR"/>
    <property type="match status" value="1"/>
</dbReference>
<dbReference type="AlphaFoldDB" id="A0A1T5IEW0"/>
<dbReference type="PRINTS" id="PR00036">
    <property type="entry name" value="HTHLACI"/>
</dbReference>
<dbReference type="PROSITE" id="PS50932">
    <property type="entry name" value="HTH_LACI_2"/>
    <property type="match status" value="1"/>
</dbReference>
<dbReference type="Proteomes" id="UP000190857">
    <property type="component" value="Unassembled WGS sequence"/>
</dbReference>
<protein>
    <submittedName>
        <fullName evidence="5">Transcriptional regulator, LacI family</fullName>
    </submittedName>
</protein>
<keyword evidence="3" id="KW-0804">Transcription</keyword>
<dbReference type="Pfam" id="PF00356">
    <property type="entry name" value="LacI"/>
    <property type="match status" value="1"/>
</dbReference>
<dbReference type="OrthoDB" id="2854648at2"/>
<dbReference type="InterPro" id="IPR000843">
    <property type="entry name" value="HTH_LacI"/>
</dbReference>
<dbReference type="EMBL" id="FUZP01000001">
    <property type="protein sequence ID" value="SKC37704.1"/>
    <property type="molecule type" value="Genomic_DNA"/>
</dbReference>
<dbReference type="Gene3D" id="3.40.50.2300">
    <property type="match status" value="2"/>
</dbReference>
<dbReference type="InterPro" id="IPR010982">
    <property type="entry name" value="Lambda_DNA-bd_dom_sf"/>
</dbReference>
<keyword evidence="2" id="KW-0238">DNA-binding</keyword>
<dbReference type="SMART" id="SM00354">
    <property type="entry name" value="HTH_LACI"/>
    <property type="match status" value="1"/>
</dbReference>
<keyword evidence="6" id="KW-1185">Reference proteome</keyword>
<dbReference type="Pfam" id="PF13377">
    <property type="entry name" value="Peripla_BP_3"/>
    <property type="match status" value="1"/>
</dbReference>
<dbReference type="PROSITE" id="PS00356">
    <property type="entry name" value="HTH_LACI_1"/>
    <property type="match status" value="1"/>
</dbReference>
<name>A0A1T5IEW0_9MICO</name>
<keyword evidence="1" id="KW-0805">Transcription regulation</keyword>
<dbReference type="SUPFAM" id="SSF53822">
    <property type="entry name" value="Periplasmic binding protein-like I"/>
    <property type="match status" value="1"/>
</dbReference>
<dbReference type="RefSeq" id="WP_079726590.1">
    <property type="nucleotide sequence ID" value="NZ_FUZP01000001.1"/>
</dbReference>
<dbReference type="STRING" id="123320.SAMN06309945_0361"/>
<accession>A0A1T5IEW0</accession>
<evidence type="ECO:0000256" key="2">
    <source>
        <dbReference type="ARBA" id="ARBA00023125"/>
    </source>
</evidence>
<evidence type="ECO:0000256" key="1">
    <source>
        <dbReference type="ARBA" id="ARBA00023015"/>
    </source>
</evidence>
<dbReference type="PANTHER" id="PTHR30146">
    <property type="entry name" value="LACI-RELATED TRANSCRIPTIONAL REPRESSOR"/>
    <property type="match status" value="1"/>
</dbReference>
<proteinExistence type="predicted"/>
<gene>
    <name evidence="5" type="ORF">SAMN06309945_0361</name>
</gene>
<organism evidence="5 6">
    <name type="scientific">Okibacterium fritillariae</name>
    <dbReference type="NCBI Taxonomy" id="123320"/>
    <lineage>
        <taxon>Bacteria</taxon>
        <taxon>Bacillati</taxon>
        <taxon>Actinomycetota</taxon>
        <taxon>Actinomycetes</taxon>
        <taxon>Micrococcales</taxon>
        <taxon>Microbacteriaceae</taxon>
        <taxon>Okibacterium</taxon>
    </lineage>
</organism>
<sequence length="341" mass="36551">MAATLRDVAALAGVSVKTVSNVVNGYEFVKPATREKVSAAVTELGYQPNIAARNLRTGRTGVIGLAVPELSFSYFADLADLVLTAARAQDFTVLIEQTGGERHREIDVLESPRIAMLDGLLFSPLGMSNEDASHLDVPYPLVLLGERIFGGPTDHVTIQNVEAARAATEYLIRSGRRDIAAIGAHAREAVGSAALRLQGYREALAAHGIPFDESLVVYREGWHRMDGAGSMQELLARGIQFDAVFALNDELALGAMRVLQQEGVRVPTDVAVVGFDNLTEGQFSLPSLTTIDPGRRQIAEAAVSALIERISDRGGAIGQPRRINAPFAVVERESAAVRQAV</sequence>
<evidence type="ECO:0000259" key="4">
    <source>
        <dbReference type="PROSITE" id="PS50932"/>
    </source>
</evidence>
<feature type="domain" description="HTH lacI-type" evidence="4">
    <location>
        <begin position="3"/>
        <end position="57"/>
    </location>
</feature>
<dbReference type="Gene3D" id="1.10.260.40">
    <property type="entry name" value="lambda repressor-like DNA-binding domains"/>
    <property type="match status" value="1"/>
</dbReference>
<dbReference type="InterPro" id="IPR028082">
    <property type="entry name" value="Peripla_BP_I"/>
</dbReference>
<dbReference type="InterPro" id="IPR046335">
    <property type="entry name" value="LacI/GalR-like_sensor"/>
</dbReference>
<evidence type="ECO:0000313" key="6">
    <source>
        <dbReference type="Proteomes" id="UP000190857"/>
    </source>
</evidence>
<evidence type="ECO:0000313" key="5">
    <source>
        <dbReference type="EMBL" id="SKC37704.1"/>
    </source>
</evidence>
<reference evidence="5 6" key="1">
    <citation type="submission" date="2017-02" db="EMBL/GenBank/DDBJ databases">
        <authorList>
            <person name="Peterson S.W."/>
        </authorList>
    </citation>
    <scope>NUCLEOTIDE SEQUENCE [LARGE SCALE GENOMIC DNA]</scope>
    <source>
        <strain evidence="5 6">VKM Ac-2059</strain>
    </source>
</reference>
<dbReference type="GO" id="GO:0003700">
    <property type="term" value="F:DNA-binding transcription factor activity"/>
    <property type="evidence" value="ECO:0007669"/>
    <property type="project" value="TreeGrafter"/>
</dbReference>
<evidence type="ECO:0000256" key="3">
    <source>
        <dbReference type="ARBA" id="ARBA00023163"/>
    </source>
</evidence>
<dbReference type="SUPFAM" id="SSF47413">
    <property type="entry name" value="lambda repressor-like DNA-binding domains"/>
    <property type="match status" value="1"/>
</dbReference>
<dbReference type="CDD" id="cd01392">
    <property type="entry name" value="HTH_LacI"/>
    <property type="match status" value="1"/>
</dbReference>
<dbReference type="CDD" id="cd06267">
    <property type="entry name" value="PBP1_LacI_sugar_binding-like"/>
    <property type="match status" value="1"/>
</dbReference>
<dbReference type="GO" id="GO:0000976">
    <property type="term" value="F:transcription cis-regulatory region binding"/>
    <property type="evidence" value="ECO:0007669"/>
    <property type="project" value="TreeGrafter"/>
</dbReference>